<evidence type="ECO:0000256" key="1">
    <source>
        <dbReference type="SAM" id="MobiDB-lite"/>
    </source>
</evidence>
<feature type="compositionally biased region" description="Pro residues" evidence="1">
    <location>
        <begin position="36"/>
        <end position="50"/>
    </location>
</feature>
<evidence type="ECO:0000313" key="4">
    <source>
        <dbReference type="Proteomes" id="UP000647241"/>
    </source>
</evidence>
<keyword evidence="2" id="KW-0732">Signal</keyword>
<reference evidence="3" key="2">
    <citation type="submission" date="2020-09" db="EMBL/GenBank/DDBJ databases">
        <authorList>
            <person name="Sun Q."/>
            <person name="Zhou Y."/>
        </authorList>
    </citation>
    <scope>NUCLEOTIDE SEQUENCE</scope>
    <source>
        <strain evidence="3">CGMCC 1.12997</strain>
    </source>
</reference>
<comment type="caution">
    <text evidence="3">The sequence shown here is derived from an EMBL/GenBank/DDBJ whole genome shotgun (WGS) entry which is preliminary data.</text>
</comment>
<protein>
    <recommendedName>
        <fullName evidence="5">Spy/CpxP family protein refolding chaperone</fullName>
    </recommendedName>
</protein>
<dbReference type="EMBL" id="BMGT01000002">
    <property type="protein sequence ID" value="GGG76683.1"/>
    <property type="molecule type" value="Genomic_DNA"/>
</dbReference>
<keyword evidence="4" id="KW-1185">Reference proteome</keyword>
<dbReference type="Pfam" id="PF07813">
    <property type="entry name" value="LTXXQ"/>
    <property type="match status" value="1"/>
</dbReference>
<dbReference type="Proteomes" id="UP000647241">
    <property type="component" value="Unassembled WGS sequence"/>
</dbReference>
<evidence type="ECO:0000256" key="2">
    <source>
        <dbReference type="SAM" id="SignalP"/>
    </source>
</evidence>
<feature type="chain" id="PRO_5037249322" description="Spy/CpxP family protein refolding chaperone" evidence="2">
    <location>
        <begin position="32"/>
        <end position="160"/>
    </location>
</feature>
<feature type="region of interest" description="Disordered" evidence="1">
    <location>
        <begin position="136"/>
        <end position="160"/>
    </location>
</feature>
<dbReference type="InterPro" id="IPR012899">
    <property type="entry name" value="LTXXQ"/>
</dbReference>
<name>A0A917HFB2_9BACT</name>
<dbReference type="AlphaFoldDB" id="A0A917HFB2"/>
<sequence length="160" mass="17662">MKMNLFHKPMMRAAVLALCTATLSTAPMMMAQDNTAPPPQQQDNMGPPPGGHGRGMRGERQVEMLTKRLNLTPDQVTQVKAIDADQMTQMKALHDDTSTPQADKRSKMMAIRQASQDKIRNVLTDEQKPKYDAMLAKMQSRRHNHDGGDAGAPPPPPPPQ</sequence>
<feature type="signal peptide" evidence="2">
    <location>
        <begin position="1"/>
        <end position="31"/>
    </location>
</feature>
<proteinExistence type="predicted"/>
<dbReference type="RefSeq" id="WP_263369114.1">
    <property type="nucleotide sequence ID" value="NZ_JAGSYJ010000002.1"/>
</dbReference>
<gene>
    <name evidence="3" type="ORF">GCM10011585_19530</name>
</gene>
<evidence type="ECO:0008006" key="5">
    <source>
        <dbReference type="Google" id="ProtNLM"/>
    </source>
</evidence>
<feature type="region of interest" description="Disordered" evidence="1">
    <location>
        <begin position="92"/>
        <end position="119"/>
    </location>
</feature>
<organism evidence="3 4">
    <name type="scientific">Edaphobacter dinghuensis</name>
    <dbReference type="NCBI Taxonomy" id="1560005"/>
    <lineage>
        <taxon>Bacteria</taxon>
        <taxon>Pseudomonadati</taxon>
        <taxon>Acidobacteriota</taxon>
        <taxon>Terriglobia</taxon>
        <taxon>Terriglobales</taxon>
        <taxon>Acidobacteriaceae</taxon>
        <taxon>Edaphobacter</taxon>
    </lineage>
</organism>
<feature type="region of interest" description="Disordered" evidence="1">
    <location>
        <begin position="30"/>
        <end position="59"/>
    </location>
</feature>
<accession>A0A917HFB2</accession>
<feature type="compositionally biased region" description="Basic and acidic residues" evidence="1">
    <location>
        <begin position="92"/>
        <end position="106"/>
    </location>
</feature>
<reference evidence="3" key="1">
    <citation type="journal article" date="2014" name="Int. J. Syst. Evol. Microbiol.">
        <title>Complete genome sequence of Corynebacterium casei LMG S-19264T (=DSM 44701T), isolated from a smear-ripened cheese.</title>
        <authorList>
            <consortium name="US DOE Joint Genome Institute (JGI-PGF)"/>
            <person name="Walter F."/>
            <person name="Albersmeier A."/>
            <person name="Kalinowski J."/>
            <person name="Ruckert C."/>
        </authorList>
    </citation>
    <scope>NUCLEOTIDE SEQUENCE</scope>
    <source>
        <strain evidence="3">CGMCC 1.12997</strain>
    </source>
</reference>
<evidence type="ECO:0000313" key="3">
    <source>
        <dbReference type="EMBL" id="GGG76683.1"/>
    </source>
</evidence>